<dbReference type="PROSITE" id="PS01359">
    <property type="entry name" value="ZF_PHD_1"/>
    <property type="match status" value="1"/>
</dbReference>
<evidence type="ECO:0000256" key="9">
    <source>
        <dbReference type="ARBA" id="ARBA00023242"/>
    </source>
</evidence>
<dbReference type="Gene3D" id="3.30.40.10">
    <property type="entry name" value="Zinc/RING finger domain, C3HC4 (zinc finger)"/>
    <property type="match status" value="1"/>
</dbReference>
<evidence type="ECO:0000313" key="14">
    <source>
        <dbReference type="EMBL" id="QCE16370.1"/>
    </source>
</evidence>
<dbReference type="GO" id="GO:0005634">
    <property type="term" value="C:nucleus"/>
    <property type="evidence" value="ECO:0007669"/>
    <property type="project" value="UniProtKB-SubCell"/>
</dbReference>
<evidence type="ECO:0000256" key="8">
    <source>
        <dbReference type="ARBA" id="ARBA00023163"/>
    </source>
</evidence>
<dbReference type="InterPro" id="IPR021998">
    <property type="entry name" value="Alfin_N"/>
</dbReference>
<dbReference type="SUPFAM" id="SSF57903">
    <property type="entry name" value="FYVE/PHD zinc finger"/>
    <property type="match status" value="1"/>
</dbReference>
<dbReference type="GO" id="GO:0008270">
    <property type="term" value="F:zinc ion binding"/>
    <property type="evidence" value="ECO:0007669"/>
    <property type="project" value="UniProtKB-KW"/>
</dbReference>
<keyword evidence="8 11" id="KW-0804">Transcription</keyword>
<dbReference type="InterPro" id="IPR019787">
    <property type="entry name" value="Znf_PHD-finger"/>
</dbReference>
<dbReference type="FunFam" id="3.30.40.10:FF:000306">
    <property type="entry name" value="PHD finger alfin-like protein"/>
    <property type="match status" value="1"/>
</dbReference>
<dbReference type="GO" id="GO:0042393">
    <property type="term" value="F:histone binding"/>
    <property type="evidence" value="ECO:0007669"/>
    <property type="project" value="UniProtKB-UniRule"/>
</dbReference>
<dbReference type="InterPro" id="IPR019786">
    <property type="entry name" value="Zinc_finger_PHD-type_CS"/>
</dbReference>
<dbReference type="GO" id="GO:0000976">
    <property type="term" value="F:transcription cis-regulatory region binding"/>
    <property type="evidence" value="ECO:0007669"/>
    <property type="project" value="TreeGrafter"/>
</dbReference>
<keyword evidence="6 11" id="KW-0156">Chromatin regulator</keyword>
<keyword evidence="15" id="KW-1185">Reference proteome</keyword>
<proteinExistence type="inferred from homology"/>
<dbReference type="GO" id="GO:0003712">
    <property type="term" value="F:transcription coregulator activity"/>
    <property type="evidence" value="ECO:0007669"/>
    <property type="project" value="TreeGrafter"/>
</dbReference>
<dbReference type="PANTHER" id="PTHR12321">
    <property type="entry name" value="CPG BINDING PROTEIN"/>
    <property type="match status" value="1"/>
</dbReference>
<evidence type="ECO:0000256" key="7">
    <source>
        <dbReference type="ARBA" id="ARBA00023015"/>
    </source>
</evidence>
<evidence type="ECO:0000256" key="6">
    <source>
        <dbReference type="ARBA" id="ARBA00022853"/>
    </source>
</evidence>
<keyword evidence="5 11" id="KW-0862">Zinc</keyword>
<keyword evidence="7 11" id="KW-0805">Transcription regulation</keyword>
<dbReference type="Pfam" id="PF12165">
    <property type="entry name" value="Alfin"/>
    <property type="match status" value="2"/>
</dbReference>
<comment type="subunit">
    <text evidence="11">Interacts with H3K4me3 and to a lesser extent with H3K4me2.</text>
</comment>
<protein>
    <recommendedName>
        <fullName evidence="11">PHD finger protein ALFIN-LIKE</fullName>
    </recommendedName>
</protein>
<dbReference type="InterPro" id="IPR013083">
    <property type="entry name" value="Znf_RING/FYVE/PHD"/>
</dbReference>
<evidence type="ECO:0000256" key="4">
    <source>
        <dbReference type="ARBA" id="ARBA00022771"/>
    </source>
</evidence>
<evidence type="ECO:0000256" key="5">
    <source>
        <dbReference type="ARBA" id="ARBA00022833"/>
    </source>
</evidence>
<dbReference type="SMART" id="SM00249">
    <property type="entry name" value="PHD"/>
    <property type="match status" value="1"/>
</dbReference>
<dbReference type="EMBL" id="CP039355">
    <property type="protein sequence ID" value="QCE16370.1"/>
    <property type="molecule type" value="Genomic_DNA"/>
</dbReference>
<comment type="similarity">
    <text evidence="2 11">Belongs to the Alfin family.</text>
</comment>
<dbReference type="Proteomes" id="UP000501690">
    <property type="component" value="Linkage Group LG11"/>
</dbReference>
<reference evidence="14 15" key="1">
    <citation type="submission" date="2019-04" db="EMBL/GenBank/DDBJ databases">
        <title>An improved genome assembly and genetic linkage map for asparagus bean, Vigna unguiculata ssp. sesquipedialis.</title>
        <authorList>
            <person name="Xia Q."/>
            <person name="Zhang R."/>
            <person name="Dong Y."/>
        </authorList>
    </citation>
    <scope>NUCLEOTIDE SEQUENCE [LARGE SCALE GENOMIC DNA]</scope>
    <source>
        <tissue evidence="14">Leaf</tissue>
    </source>
</reference>
<dbReference type="InterPro" id="IPR044104">
    <property type="entry name" value="PHD_AL_plant"/>
</dbReference>
<feature type="compositionally biased region" description="Basic and acidic residues" evidence="12">
    <location>
        <begin position="186"/>
        <end position="200"/>
    </location>
</feature>
<comment type="function">
    <text evidence="11">Histone-binding component that specifically recognizes H3 tails trimethylated on 'Lys-4' (H3K4me3), which mark transcription start sites of virtually all active genes.</text>
</comment>
<evidence type="ECO:0000256" key="11">
    <source>
        <dbReference type="RuleBase" id="RU369089"/>
    </source>
</evidence>
<dbReference type="GO" id="GO:0006355">
    <property type="term" value="P:regulation of DNA-templated transcription"/>
    <property type="evidence" value="ECO:0007669"/>
    <property type="project" value="UniProtKB-UniRule"/>
</dbReference>
<keyword evidence="9 11" id="KW-0539">Nucleus</keyword>
<comment type="domain">
    <text evidence="11">The PHD-type zinc finger mediates the binding to H3K4me3.</text>
</comment>
<sequence>MEAAGRAPSTHPSVEEVFLDFKGRRTAIVKALTTEYKDFFQQCDPGIFLSLSKLFFFFLEIASSAKDDLCLYGFPNEVWQVDLPAEEVPAEIPEPVLGINFARDGMEERDWVSFVAAHSDTWLIAVAMFFGARFGFDKADRGRLFDMINDLPTVFEVAVGKVKKEGKKKPPVSNHSNSKSKSNSKRGSESQRKNSKAMESKEEEQGETACGACGENDAAGVDGFWICCDICERWFHGKCVKITRAKADFIKHYKCPTCSIKKLVNCSFKL</sequence>
<feature type="compositionally biased region" description="Low complexity" evidence="12">
    <location>
        <begin position="171"/>
        <end position="181"/>
    </location>
</feature>
<dbReference type="CDD" id="cd15613">
    <property type="entry name" value="PHD_AL_plant"/>
    <property type="match status" value="1"/>
</dbReference>
<evidence type="ECO:0000259" key="13">
    <source>
        <dbReference type="PROSITE" id="PS50016"/>
    </source>
</evidence>
<gene>
    <name evidence="14" type="ORF">DEO72_LG11g3384</name>
</gene>
<organism evidence="14 15">
    <name type="scientific">Vigna unguiculata</name>
    <name type="common">Cowpea</name>
    <dbReference type="NCBI Taxonomy" id="3917"/>
    <lineage>
        <taxon>Eukaryota</taxon>
        <taxon>Viridiplantae</taxon>
        <taxon>Streptophyta</taxon>
        <taxon>Embryophyta</taxon>
        <taxon>Tracheophyta</taxon>
        <taxon>Spermatophyta</taxon>
        <taxon>Magnoliopsida</taxon>
        <taxon>eudicotyledons</taxon>
        <taxon>Gunneridae</taxon>
        <taxon>Pentapetalae</taxon>
        <taxon>rosids</taxon>
        <taxon>fabids</taxon>
        <taxon>Fabales</taxon>
        <taxon>Fabaceae</taxon>
        <taxon>Papilionoideae</taxon>
        <taxon>50 kb inversion clade</taxon>
        <taxon>NPAAA clade</taxon>
        <taxon>indigoferoid/millettioid clade</taxon>
        <taxon>Phaseoleae</taxon>
        <taxon>Vigna</taxon>
    </lineage>
</organism>
<feature type="domain" description="PHD-type" evidence="13">
    <location>
        <begin position="207"/>
        <end position="261"/>
    </location>
</feature>
<dbReference type="PROSITE" id="PS50016">
    <property type="entry name" value="ZF_PHD_2"/>
    <property type="match status" value="1"/>
</dbReference>
<evidence type="ECO:0000256" key="12">
    <source>
        <dbReference type="SAM" id="MobiDB-lite"/>
    </source>
</evidence>
<evidence type="ECO:0000256" key="10">
    <source>
        <dbReference type="PROSITE-ProRule" id="PRU00146"/>
    </source>
</evidence>
<name>A0A4D6NR23_VIGUN</name>
<dbReference type="AlphaFoldDB" id="A0A4D6NR23"/>
<dbReference type="GO" id="GO:0006325">
    <property type="term" value="P:chromatin organization"/>
    <property type="evidence" value="ECO:0007669"/>
    <property type="project" value="UniProtKB-UniRule"/>
</dbReference>
<feature type="region of interest" description="Disordered" evidence="12">
    <location>
        <begin position="165"/>
        <end position="203"/>
    </location>
</feature>
<keyword evidence="4 10" id="KW-0863">Zinc-finger</keyword>
<evidence type="ECO:0000256" key="2">
    <source>
        <dbReference type="ARBA" id="ARBA00010445"/>
    </source>
</evidence>
<dbReference type="InterPro" id="IPR045104">
    <property type="entry name" value="Alfin"/>
</dbReference>
<dbReference type="InterPro" id="IPR011011">
    <property type="entry name" value="Znf_FYVE_PHD"/>
</dbReference>
<comment type="subcellular location">
    <subcellularLocation>
        <location evidence="1 11">Nucleus</location>
    </subcellularLocation>
</comment>
<evidence type="ECO:0000313" key="15">
    <source>
        <dbReference type="Proteomes" id="UP000501690"/>
    </source>
</evidence>
<dbReference type="Pfam" id="PF00628">
    <property type="entry name" value="PHD"/>
    <property type="match status" value="1"/>
</dbReference>
<accession>A0A4D6NR23</accession>
<evidence type="ECO:0000256" key="1">
    <source>
        <dbReference type="ARBA" id="ARBA00004123"/>
    </source>
</evidence>
<dbReference type="PANTHER" id="PTHR12321:SF98">
    <property type="entry name" value="PHD FINGER PROTEIN ALFIN-LIKE 5"/>
    <property type="match status" value="1"/>
</dbReference>
<dbReference type="InterPro" id="IPR001965">
    <property type="entry name" value="Znf_PHD"/>
</dbReference>
<evidence type="ECO:0000256" key="3">
    <source>
        <dbReference type="ARBA" id="ARBA00022723"/>
    </source>
</evidence>
<keyword evidence="3 11" id="KW-0479">Metal-binding</keyword>